<dbReference type="InterPro" id="IPR023214">
    <property type="entry name" value="HAD_sf"/>
</dbReference>
<sequence>MMGIPKSTNGDTFHDWAQLPISREQFARELKELLRQSFPGCRPLPGAEDILASLSRARNTSTGSKVELALVSTTTSETYELKTSGHITKQLLSFLRHDRRILGDDRRIGEGRRKPAPDMYLIALEALNATVDRDSGEKLITPEECLVFEDSVIGVEAGRRAGMRVIWVPHPDLTAEYQPEEKKVLAGRTGVVDIGDCWQLGQLNDGWAERISSLEHFNLEKYGLNVL</sequence>
<dbReference type="GO" id="GO:0016791">
    <property type="term" value="F:phosphatase activity"/>
    <property type="evidence" value="ECO:0007669"/>
    <property type="project" value="TreeGrafter"/>
</dbReference>
<reference evidence="1" key="1">
    <citation type="submission" date="2016-03" db="EMBL/GenBank/DDBJ databases">
        <title>Draft genome sequence of Rosellinia necatrix.</title>
        <authorList>
            <person name="Kanematsu S."/>
        </authorList>
    </citation>
    <scope>NUCLEOTIDE SEQUENCE [LARGE SCALE GENOMIC DNA]</scope>
    <source>
        <strain evidence="1">W97</strain>
    </source>
</reference>
<dbReference type="InterPro" id="IPR006439">
    <property type="entry name" value="HAD-SF_hydro_IA"/>
</dbReference>
<keyword evidence="2" id="KW-1185">Reference proteome</keyword>
<protein>
    <submittedName>
        <fullName evidence="1">Putative haloacid dehalogenase-like hydrolase</fullName>
    </submittedName>
</protein>
<dbReference type="InterPro" id="IPR036412">
    <property type="entry name" value="HAD-like_sf"/>
</dbReference>
<dbReference type="PANTHER" id="PTHR18901">
    <property type="entry name" value="2-DEOXYGLUCOSE-6-PHOSPHATE PHOSPHATASE 2"/>
    <property type="match status" value="1"/>
</dbReference>
<organism evidence="1">
    <name type="scientific">Rosellinia necatrix</name>
    <name type="common">White root-rot fungus</name>
    <dbReference type="NCBI Taxonomy" id="77044"/>
    <lineage>
        <taxon>Eukaryota</taxon>
        <taxon>Fungi</taxon>
        <taxon>Dikarya</taxon>
        <taxon>Ascomycota</taxon>
        <taxon>Pezizomycotina</taxon>
        <taxon>Sordariomycetes</taxon>
        <taxon>Xylariomycetidae</taxon>
        <taxon>Xylariales</taxon>
        <taxon>Xylariaceae</taxon>
        <taxon>Rosellinia</taxon>
    </lineage>
</organism>
<evidence type="ECO:0000313" key="1">
    <source>
        <dbReference type="EMBL" id="GAP90134.2"/>
    </source>
</evidence>
<name>A0A1W2TP17_ROSNE</name>
<dbReference type="PANTHER" id="PTHR18901:SF42">
    <property type="entry name" value="SUPERFAMILY HYDROLASE, PUTATIVE-RELATED"/>
    <property type="match status" value="1"/>
</dbReference>
<proteinExistence type="predicted"/>
<evidence type="ECO:0000313" key="2">
    <source>
        <dbReference type="Proteomes" id="UP000054516"/>
    </source>
</evidence>
<dbReference type="Proteomes" id="UP000054516">
    <property type="component" value="Unassembled WGS sequence"/>
</dbReference>
<accession>A0A1W2TP17</accession>
<gene>
    <name evidence="1" type="ORF">SAMD00023353_0203990</name>
</gene>
<dbReference type="EMBL" id="DF977447">
    <property type="protein sequence ID" value="GAP90134.2"/>
    <property type="molecule type" value="Genomic_DNA"/>
</dbReference>
<dbReference type="NCBIfam" id="TIGR01509">
    <property type="entry name" value="HAD-SF-IA-v3"/>
    <property type="match status" value="1"/>
</dbReference>
<dbReference type="STRING" id="77044.A0A1W2TP17"/>
<keyword evidence="1" id="KW-0378">Hydrolase</keyword>
<dbReference type="SUPFAM" id="SSF56784">
    <property type="entry name" value="HAD-like"/>
    <property type="match status" value="1"/>
</dbReference>
<dbReference type="InterPro" id="IPR023198">
    <property type="entry name" value="PGP-like_dom2"/>
</dbReference>
<dbReference type="OMA" id="THCIFDN"/>
<dbReference type="AlphaFoldDB" id="A0A1W2TP17"/>
<dbReference type="Pfam" id="PF00702">
    <property type="entry name" value="Hydrolase"/>
    <property type="match status" value="1"/>
</dbReference>
<dbReference type="Gene3D" id="3.40.50.1000">
    <property type="entry name" value="HAD superfamily/HAD-like"/>
    <property type="match status" value="1"/>
</dbReference>
<dbReference type="Gene3D" id="1.10.150.240">
    <property type="entry name" value="Putative phosphatase, domain 2"/>
    <property type="match status" value="1"/>
</dbReference>
<dbReference type="OrthoDB" id="40579at2759"/>